<name>A0A426Z1F8_ENSVE</name>
<dbReference type="Proteomes" id="UP000287651">
    <property type="component" value="Unassembled WGS sequence"/>
</dbReference>
<evidence type="ECO:0000313" key="2">
    <source>
        <dbReference type="Proteomes" id="UP000287651"/>
    </source>
</evidence>
<reference evidence="1 2" key="1">
    <citation type="journal article" date="2014" name="Agronomy (Basel)">
        <title>A Draft Genome Sequence for Ensete ventricosum, the Drought-Tolerant Tree Against Hunger.</title>
        <authorList>
            <person name="Harrison J."/>
            <person name="Moore K.A."/>
            <person name="Paszkiewicz K."/>
            <person name="Jones T."/>
            <person name="Grant M."/>
            <person name="Ambacheew D."/>
            <person name="Muzemil S."/>
            <person name="Studholme D.J."/>
        </authorList>
    </citation>
    <scope>NUCLEOTIDE SEQUENCE [LARGE SCALE GENOMIC DNA]</scope>
</reference>
<comment type="caution">
    <text evidence="1">The sequence shown here is derived from an EMBL/GenBank/DDBJ whole genome shotgun (WGS) entry which is preliminary data.</text>
</comment>
<sequence>MGDFEYPSSLTYPPGKLCINSVTLQRKLIEDNSCQILIIGSPLVISTIESRLSASFPI</sequence>
<gene>
    <name evidence="1" type="ORF">B296_00012767</name>
</gene>
<dbReference type="EMBL" id="AMZH03009003">
    <property type="protein sequence ID" value="RRT57791.1"/>
    <property type="molecule type" value="Genomic_DNA"/>
</dbReference>
<protein>
    <submittedName>
        <fullName evidence="1">Uncharacterized protein</fullName>
    </submittedName>
</protein>
<organism evidence="1 2">
    <name type="scientific">Ensete ventricosum</name>
    <name type="common">Abyssinian banana</name>
    <name type="synonym">Musa ensete</name>
    <dbReference type="NCBI Taxonomy" id="4639"/>
    <lineage>
        <taxon>Eukaryota</taxon>
        <taxon>Viridiplantae</taxon>
        <taxon>Streptophyta</taxon>
        <taxon>Embryophyta</taxon>
        <taxon>Tracheophyta</taxon>
        <taxon>Spermatophyta</taxon>
        <taxon>Magnoliopsida</taxon>
        <taxon>Liliopsida</taxon>
        <taxon>Zingiberales</taxon>
        <taxon>Musaceae</taxon>
        <taxon>Ensete</taxon>
    </lineage>
</organism>
<dbReference type="AlphaFoldDB" id="A0A426Z1F8"/>
<proteinExistence type="predicted"/>
<accession>A0A426Z1F8</accession>
<evidence type="ECO:0000313" key="1">
    <source>
        <dbReference type="EMBL" id="RRT57791.1"/>
    </source>
</evidence>